<feature type="compositionally biased region" description="Polar residues" evidence="2">
    <location>
        <begin position="446"/>
        <end position="458"/>
    </location>
</feature>
<dbReference type="AlphaFoldDB" id="A0A9J2Q991"/>
<protein>
    <submittedName>
        <fullName evidence="4">Kri1-like C-terminal domain-containing protein</fullName>
    </submittedName>
</protein>
<dbReference type="GO" id="GO:0000447">
    <property type="term" value="P:endonucleolytic cleavage in ITS1 to separate SSU-rRNA from 5.8S rRNA and LSU-rRNA from tricistronic rRNA transcript (SSU-rRNA, 5.8S rRNA, LSU-rRNA)"/>
    <property type="evidence" value="ECO:0007669"/>
    <property type="project" value="TreeGrafter"/>
</dbReference>
<dbReference type="Proteomes" id="UP000036681">
    <property type="component" value="Unplaced"/>
</dbReference>
<feature type="coiled-coil region" evidence="1">
    <location>
        <begin position="202"/>
        <end position="241"/>
    </location>
</feature>
<feature type="compositionally biased region" description="Basic residues" evidence="2">
    <location>
        <begin position="462"/>
        <end position="474"/>
    </location>
</feature>
<name>A0A9J2Q991_ASCLU</name>
<dbReference type="PANTHER" id="PTHR14490:SF5">
    <property type="entry name" value="PROTEIN KRI1 HOMOLOG"/>
    <property type="match status" value="1"/>
</dbReference>
<keyword evidence="3" id="KW-1185">Reference proteome</keyword>
<feature type="region of interest" description="Disordered" evidence="2">
    <location>
        <begin position="314"/>
        <end position="333"/>
    </location>
</feature>
<evidence type="ECO:0000313" key="3">
    <source>
        <dbReference type="Proteomes" id="UP000036681"/>
    </source>
</evidence>
<dbReference type="PANTHER" id="PTHR14490">
    <property type="entry name" value="ZINC FINGER, ZZ TYPE"/>
    <property type="match status" value="1"/>
</dbReference>
<dbReference type="InterPro" id="IPR018034">
    <property type="entry name" value="Kri1"/>
</dbReference>
<reference evidence="4" key="1">
    <citation type="submission" date="2023-03" db="UniProtKB">
        <authorList>
            <consortium name="WormBaseParasite"/>
        </authorList>
    </citation>
    <scope>IDENTIFICATION</scope>
</reference>
<evidence type="ECO:0000313" key="4">
    <source>
        <dbReference type="WBParaSite" id="ALUE_0001806901-mRNA-1"/>
    </source>
</evidence>
<evidence type="ECO:0000256" key="2">
    <source>
        <dbReference type="SAM" id="MobiDB-lite"/>
    </source>
</evidence>
<dbReference type="GO" id="GO:0005730">
    <property type="term" value="C:nucleolus"/>
    <property type="evidence" value="ECO:0007669"/>
    <property type="project" value="TreeGrafter"/>
</dbReference>
<evidence type="ECO:0000256" key="1">
    <source>
        <dbReference type="SAM" id="Coils"/>
    </source>
</evidence>
<feature type="region of interest" description="Disordered" evidence="2">
    <location>
        <begin position="355"/>
        <end position="388"/>
    </location>
</feature>
<feature type="compositionally biased region" description="Acidic residues" evidence="2">
    <location>
        <begin position="324"/>
        <end position="333"/>
    </location>
</feature>
<dbReference type="WBParaSite" id="ALUE_0001806901-mRNA-1">
    <property type="protein sequence ID" value="ALUE_0001806901-mRNA-1"/>
    <property type="gene ID" value="ALUE_0001806901"/>
</dbReference>
<organism evidence="3 4">
    <name type="scientific">Ascaris lumbricoides</name>
    <name type="common">Giant roundworm</name>
    <dbReference type="NCBI Taxonomy" id="6252"/>
    <lineage>
        <taxon>Eukaryota</taxon>
        <taxon>Metazoa</taxon>
        <taxon>Ecdysozoa</taxon>
        <taxon>Nematoda</taxon>
        <taxon>Chromadorea</taxon>
        <taxon>Rhabditida</taxon>
        <taxon>Spirurina</taxon>
        <taxon>Ascaridomorpha</taxon>
        <taxon>Ascaridoidea</taxon>
        <taxon>Ascarididae</taxon>
        <taxon>Ascaris</taxon>
    </lineage>
</organism>
<proteinExistence type="predicted"/>
<keyword evidence="1" id="KW-0175">Coiled coil</keyword>
<feature type="region of interest" description="Disordered" evidence="2">
    <location>
        <begin position="436"/>
        <end position="475"/>
    </location>
</feature>
<feature type="compositionally biased region" description="Basic and acidic residues" evidence="2">
    <location>
        <begin position="363"/>
        <end position="379"/>
    </location>
</feature>
<sequence>MYLKDYERKLILERAGSEANEAKKCKVKVKSEPPMYLKDYERKLILERAGIIEALANDDDNDDSDDALLKKREKTENEIKKEEDEYYEWLKGRRKEDIADAEQLKGLRELWNDTNLDDDEKFLRDYLLNKDYETNDVVEIPTYEDIVNVEEDDEEMEREKEFERKFNFRFEEPDQEFVIIKQYPRTVKESLRKVDERRKERRDAYKARKENEKRAKKEHIKELKAMKRKEIEEKLERLKRMAGDEELPVKIDDLEDDFDPAVYDKRIQVRHYYLYSVKNSDNNYKIICNGRRDDNVRKLQELFNSHYYEKEADDDAEKPVFSDLSDDSSDESNYDNFAIGTTHQETVEAHEVSSLNEATTNGHHQDINGEESLYREKKPTARRKKRNSRFAEAVLRKKPLFDPSMFFLKVFVKYGSRLSNSTDTASRMIIERKRSKKLKEMEEKCNSQGEKSGDQNELNAKRNSKKKKKRKIKKQMNNAVMDEEIKTNVQSELREDTTHTPEKMVVFSSPELMVNGNAELKGKKRRRVHKKKRFVTTAEANILNVGDDRLRAYGVNPKKYRNKILHRKSGGK</sequence>
<accession>A0A9J2Q991</accession>
<dbReference type="Pfam" id="PF05178">
    <property type="entry name" value="Kri1"/>
    <property type="match status" value="1"/>
</dbReference>
<dbReference type="GO" id="GO:0030686">
    <property type="term" value="C:90S preribosome"/>
    <property type="evidence" value="ECO:0007669"/>
    <property type="project" value="TreeGrafter"/>
</dbReference>